<accession>A0A9W6WER8</accession>
<keyword evidence="3" id="KW-1185">Reference proteome</keyword>
<organism evidence="2 3">
    <name type="scientific">Phytophthora lilii</name>
    <dbReference type="NCBI Taxonomy" id="2077276"/>
    <lineage>
        <taxon>Eukaryota</taxon>
        <taxon>Sar</taxon>
        <taxon>Stramenopiles</taxon>
        <taxon>Oomycota</taxon>
        <taxon>Peronosporomycetes</taxon>
        <taxon>Peronosporales</taxon>
        <taxon>Peronosporaceae</taxon>
        <taxon>Phytophthora</taxon>
    </lineage>
</organism>
<evidence type="ECO:0000256" key="1">
    <source>
        <dbReference type="SAM" id="MobiDB-lite"/>
    </source>
</evidence>
<reference evidence="2" key="1">
    <citation type="submission" date="2023-04" db="EMBL/GenBank/DDBJ databases">
        <title>Phytophthora lilii NBRC 32176.</title>
        <authorList>
            <person name="Ichikawa N."/>
            <person name="Sato H."/>
            <person name="Tonouchi N."/>
        </authorList>
    </citation>
    <scope>NUCLEOTIDE SEQUENCE</scope>
    <source>
        <strain evidence="2">NBRC 32176</strain>
    </source>
</reference>
<gene>
    <name evidence="2" type="ORF">Plil01_000044500</name>
</gene>
<comment type="caution">
    <text evidence="2">The sequence shown here is derived from an EMBL/GenBank/DDBJ whole genome shotgun (WGS) entry which is preliminary data.</text>
</comment>
<dbReference type="Proteomes" id="UP001165083">
    <property type="component" value="Unassembled WGS sequence"/>
</dbReference>
<protein>
    <submittedName>
        <fullName evidence="2">Unnamed protein product</fullName>
    </submittedName>
</protein>
<dbReference type="AlphaFoldDB" id="A0A9W6WER8"/>
<proteinExistence type="predicted"/>
<name>A0A9W6WER8_9STRA</name>
<feature type="region of interest" description="Disordered" evidence="1">
    <location>
        <begin position="1"/>
        <end position="88"/>
    </location>
</feature>
<sequence length="196" mass="21207">MAGEEEMAAGSADAVDNSTDAQARGMESGGVEASSSSDHDSQSSSETETQMPDEVPNTQVDAAKAPRATTEARIANHDEEAKSGSADLVYSSDDSMEDISSDADDACNPLLMGVVPPSKTVDVQVNTLVHSRRRNYLYFQQWKGKLNGKAAHTRLRLALEELLPRVSVDSNSAQDFDRFWEQQITTLLSVITVNRG</sequence>
<evidence type="ECO:0000313" key="2">
    <source>
        <dbReference type="EMBL" id="GMF09552.1"/>
    </source>
</evidence>
<dbReference type="EMBL" id="BSXW01000012">
    <property type="protein sequence ID" value="GMF09552.1"/>
    <property type="molecule type" value="Genomic_DNA"/>
</dbReference>
<evidence type="ECO:0000313" key="3">
    <source>
        <dbReference type="Proteomes" id="UP001165083"/>
    </source>
</evidence>